<dbReference type="EMBL" id="CP045529">
    <property type="protein sequence ID" value="QFU99385.1"/>
    <property type="molecule type" value="Genomic_DNA"/>
</dbReference>
<reference evidence="3 4" key="1">
    <citation type="submission" date="2019-10" db="EMBL/GenBank/DDBJ databases">
        <title>Genome sequence of Luteimicrobium xylanilyticum HY-24.</title>
        <authorList>
            <person name="Kim D.Y."/>
            <person name="Park H.-Y."/>
        </authorList>
    </citation>
    <scope>NUCLEOTIDE SEQUENCE [LARGE SCALE GENOMIC DNA]</scope>
    <source>
        <strain evidence="3 4">HY-24</strain>
    </source>
</reference>
<dbReference type="Gene3D" id="3.40.50.150">
    <property type="entry name" value="Vaccinia Virus protein VP39"/>
    <property type="match status" value="1"/>
</dbReference>
<evidence type="ECO:0000259" key="1">
    <source>
        <dbReference type="Pfam" id="PF13649"/>
    </source>
</evidence>
<dbReference type="PANTHER" id="PTHR45128">
    <property type="entry name" value="METHYLTRANSFERASE TYPE 11"/>
    <property type="match status" value="1"/>
</dbReference>
<accession>A0A5P9QG06</accession>
<keyword evidence="3" id="KW-0808">Transferase</keyword>
<dbReference type="GO" id="GO:0032259">
    <property type="term" value="P:methylation"/>
    <property type="evidence" value="ECO:0007669"/>
    <property type="project" value="UniProtKB-KW"/>
</dbReference>
<evidence type="ECO:0000259" key="2">
    <source>
        <dbReference type="Pfam" id="PF21320"/>
    </source>
</evidence>
<keyword evidence="4" id="KW-1185">Reference proteome</keyword>
<dbReference type="Pfam" id="PF13649">
    <property type="entry name" value="Methyltransf_25"/>
    <property type="match status" value="1"/>
</dbReference>
<organism evidence="3 4">
    <name type="scientific">Luteimicrobium xylanilyticum</name>
    <dbReference type="NCBI Taxonomy" id="1133546"/>
    <lineage>
        <taxon>Bacteria</taxon>
        <taxon>Bacillati</taxon>
        <taxon>Actinomycetota</taxon>
        <taxon>Actinomycetes</taxon>
        <taxon>Micrococcales</taxon>
        <taxon>Luteimicrobium</taxon>
    </lineage>
</organism>
<dbReference type="EC" id="2.1.1.64" evidence="3"/>
<dbReference type="OrthoDB" id="9801363at2"/>
<dbReference type="EC" id="2.1.1.222" evidence="3"/>
<dbReference type="Pfam" id="PF21320">
    <property type="entry name" value="WHD_Rv2258c"/>
    <property type="match status" value="1"/>
</dbReference>
<gene>
    <name evidence="3" type="ORF">KDY119_02915</name>
</gene>
<dbReference type="CDD" id="cd02440">
    <property type="entry name" value="AdoMet_MTases"/>
    <property type="match status" value="1"/>
</dbReference>
<name>A0A5P9QG06_9MICO</name>
<feature type="domain" description="Methyltransferase" evidence="1">
    <location>
        <begin position="177"/>
        <end position="267"/>
    </location>
</feature>
<dbReference type="RefSeq" id="WP_036947262.1">
    <property type="nucleotide sequence ID" value="NZ_BAABIH010000008.1"/>
</dbReference>
<dbReference type="KEGG" id="lxl:KDY119_02915"/>
<sequence length="353" mass="37360">MNQPADDSLTAAFADRVFERVLGAMETLSIYLGDRLGLYRALDAMGPQTADELARQAGIHPRYAREWLEQQAVAGLLAVRDDGRFALPDEHAAVLTATGSLSYTAPLARLAVAAASRLPELLEAYRSGGGVPWAAFGSDARDAQGDVNRPWFESALHDALRSAPDVDAALGRPHARIADVGCGHGWSTIALARAYPGAQVVGLDVDEPSLAAAAEHAGGAPNVSFRLADATTLADAGPFDAAFVFEALHDMPHPVEVLTAMREATVADGTVVVMDEAVAPDFAPDGDEVERIMYAYSVFICLPDSMSTPGSAATGTAMRPATLGRYARDAGFSGVEVLPIDGFADFRFYRLLR</sequence>
<dbReference type="Gene3D" id="1.10.10.10">
    <property type="entry name" value="Winged helix-like DNA-binding domain superfamily/Winged helix DNA-binding domain"/>
    <property type="match status" value="1"/>
</dbReference>
<dbReference type="InterPro" id="IPR029063">
    <property type="entry name" value="SAM-dependent_MTases_sf"/>
</dbReference>
<protein>
    <submittedName>
        <fullName evidence="3">2-polyprenyl-6-hydroxyphenol methylase</fullName>
        <ecNumber evidence="3">2.1.1.222</ecNumber>
        <ecNumber evidence="3">2.1.1.64</ecNumber>
    </submittedName>
</protein>
<dbReference type="SUPFAM" id="SSF46785">
    <property type="entry name" value="Winged helix' DNA-binding domain"/>
    <property type="match status" value="1"/>
</dbReference>
<dbReference type="InterPro" id="IPR036390">
    <property type="entry name" value="WH_DNA-bd_sf"/>
</dbReference>
<dbReference type="AlphaFoldDB" id="A0A5P9QG06"/>
<dbReference type="SUPFAM" id="SSF53335">
    <property type="entry name" value="S-adenosyl-L-methionine-dependent methyltransferases"/>
    <property type="match status" value="1"/>
</dbReference>
<dbReference type="PANTHER" id="PTHR45128:SF2">
    <property type="entry name" value="METHYLTRANSFERASE DOMAIN-CONTAINING PROTEIN"/>
    <property type="match status" value="1"/>
</dbReference>
<dbReference type="GO" id="GO:0102208">
    <property type="term" value="F:2-polyprenyl-6-hydroxyphenol methylase activity"/>
    <property type="evidence" value="ECO:0007669"/>
    <property type="project" value="UniProtKB-EC"/>
</dbReference>
<evidence type="ECO:0000313" key="3">
    <source>
        <dbReference type="EMBL" id="QFU99385.1"/>
    </source>
</evidence>
<feature type="domain" description="S-adenosylmethionine-dependent methyltransferase Rv2258c-like winged HTH" evidence="2">
    <location>
        <begin position="27"/>
        <end position="96"/>
    </location>
</feature>
<dbReference type="GO" id="GO:0061542">
    <property type="term" value="F:3-demethylubiquinol 3-O-methyltransferase activity"/>
    <property type="evidence" value="ECO:0007669"/>
    <property type="project" value="UniProtKB-EC"/>
</dbReference>
<dbReference type="InterPro" id="IPR041698">
    <property type="entry name" value="Methyltransf_25"/>
</dbReference>
<dbReference type="Proteomes" id="UP000326702">
    <property type="component" value="Chromosome"/>
</dbReference>
<keyword evidence="3" id="KW-0489">Methyltransferase</keyword>
<dbReference type="InterPro" id="IPR053173">
    <property type="entry name" value="SAM-binding_MTase"/>
</dbReference>
<dbReference type="InterPro" id="IPR048711">
    <property type="entry name" value="WHD_Rv2258c"/>
</dbReference>
<evidence type="ECO:0000313" key="4">
    <source>
        <dbReference type="Proteomes" id="UP000326702"/>
    </source>
</evidence>
<proteinExistence type="predicted"/>
<dbReference type="InterPro" id="IPR036388">
    <property type="entry name" value="WH-like_DNA-bd_sf"/>
</dbReference>